<evidence type="ECO:0000313" key="4">
    <source>
        <dbReference type="Proteomes" id="UP001151760"/>
    </source>
</evidence>
<protein>
    <recommendedName>
        <fullName evidence="5">Transposase (Putative), gypsy type</fullName>
    </recommendedName>
</protein>
<evidence type="ECO:0000256" key="1">
    <source>
        <dbReference type="SAM" id="Coils"/>
    </source>
</evidence>
<organism evidence="3 4">
    <name type="scientific">Tanacetum coccineum</name>
    <dbReference type="NCBI Taxonomy" id="301880"/>
    <lineage>
        <taxon>Eukaryota</taxon>
        <taxon>Viridiplantae</taxon>
        <taxon>Streptophyta</taxon>
        <taxon>Embryophyta</taxon>
        <taxon>Tracheophyta</taxon>
        <taxon>Spermatophyta</taxon>
        <taxon>Magnoliopsida</taxon>
        <taxon>eudicotyledons</taxon>
        <taxon>Gunneridae</taxon>
        <taxon>Pentapetalae</taxon>
        <taxon>asterids</taxon>
        <taxon>campanulids</taxon>
        <taxon>Asterales</taxon>
        <taxon>Asteraceae</taxon>
        <taxon>Asteroideae</taxon>
        <taxon>Anthemideae</taxon>
        <taxon>Anthemidinae</taxon>
        <taxon>Tanacetum</taxon>
    </lineage>
</organism>
<keyword evidence="1" id="KW-0175">Coiled coil</keyword>
<accession>A0ABQ4YW06</accession>
<reference evidence="3" key="2">
    <citation type="submission" date="2022-01" db="EMBL/GenBank/DDBJ databases">
        <authorList>
            <person name="Yamashiro T."/>
            <person name="Shiraishi A."/>
            <person name="Satake H."/>
            <person name="Nakayama K."/>
        </authorList>
    </citation>
    <scope>NUCLEOTIDE SEQUENCE</scope>
</reference>
<feature type="compositionally biased region" description="Polar residues" evidence="2">
    <location>
        <begin position="1"/>
        <end position="10"/>
    </location>
</feature>
<comment type="caution">
    <text evidence="3">The sequence shown here is derived from an EMBL/GenBank/DDBJ whole genome shotgun (WGS) entry which is preliminary data.</text>
</comment>
<keyword evidence="4" id="KW-1185">Reference proteome</keyword>
<evidence type="ECO:0000313" key="3">
    <source>
        <dbReference type="EMBL" id="GJS81626.1"/>
    </source>
</evidence>
<feature type="coiled-coil region" evidence="1">
    <location>
        <begin position="130"/>
        <end position="157"/>
    </location>
</feature>
<gene>
    <name evidence="3" type="ORF">Tco_0748167</name>
</gene>
<feature type="region of interest" description="Disordered" evidence="2">
    <location>
        <begin position="1"/>
        <end position="22"/>
    </location>
</feature>
<evidence type="ECO:0000256" key="2">
    <source>
        <dbReference type="SAM" id="MobiDB-lite"/>
    </source>
</evidence>
<dbReference type="EMBL" id="BQNB010010761">
    <property type="protein sequence ID" value="GJS81626.1"/>
    <property type="molecule type" value="Genomic_DNA"/>
</dbReference>
<feature type="region of interest" description="Disordered" evidence="2">
    <location>
        <begin position="34"/>
        <end position="54"/>
    </location>
</feature>
<evidence type="ECO:0008006" key="5">
    <source>
        <dbReference type="Google" id="ProtNLM"/>
    </source>
</evidence>
<name>A0ABQ4YW06_9ASTR</name>
<reference evidence="3" key="1">
    <citation type="journal article" date="2022" name="Int. J. Mol. Sci.">
        <title>Draft Genome of Tanacetum Coccineum: Genomic Comparison of Closely Related Tanacetum-Family Plants.</title>
        <authorList>
            <person name="Yamashiro T."/>
            <person name="Shiraishi A."/>
            <person name="Nakayama K."/>
            <person name="Satake H."/>
        </authorList>
    </citation>
    <scope>NUCLEOTIDE SEQUENCE</scope>
</reference>
<proteinExistence type="predicted"/>
<feature type="compositionally biased region" description="Polar residues" evidence="2">
    <location>
        <begin position="39"/>
        <end position="53"/>
    </location>
</feature>
<dbReference type="Proteomes" id="UP001151760">
    <property type="component" value="Unassembled WGS sequence"/>
</dbReference>
<sequence length="459" mass="49616">MGIVVSSNSGPDDDVASPRAEPHAGVGDIVAASAGGVGTSRNDVEASTSSVTNGARVDNPALCQNLLDHITPPGYLVALHNQSNASFLDSFNINSAQHTCMLYELRLRYEHEIMTREKFQKKFTDNYVVVQQRDVEIAALKTRLEKAEGEAAEVVALRSRVSELEGGMAVKSEEVNTLSKQNTKLLSKVSAFESERGELNRHIIKLGGDCERLRNEVVGVAKLIEEFKSFQDAAERQFSERAGELDARIADVRRDMDNDLYPHMLTAIAGRRWVVGHGFRLAVHKCARSVECHSALGKVISLAINKGIQEGLEAEVVHGKAGRSFPQIEAYDPEIETKYVVAVSKFENVSFPLLDELEGFKDSPLALIMSALTLKDDHGDTNTTPEFLYCEEGVCPPLSFTLGGDSSFVPPHGSSLGVTNYQVSTLVLSGDGGSATQSPVVPAHDDLFDTSVLDGSGGV</sequence>
<dbReference type="Gene3D" id="1.10.287.1490">
    <property type="match status" value="1"/>
</dbReference>